<dbReference type="PROSITE" id="PS51257">
    <property type="entry name" value="PROKAR_LIPOPROTEIN"/>
    <property type="match status" value="1"/>
</dbReference>
<evidence type="ECO:0008006" key="3">
    <source>
        <dbReference type="Google" id="ProtNLM"/>
    </source>
</evidence>
<dbReference type="EMBL" id="WYET01000004">
    <property type="protein sequence ID" value="NVN18286.1"/>
    <property type="molecule type" value="Genomic_DNA"/>
</dbReference>
<dbReference type="AlphaFoldDB" id="A0A850NG96"/>
<dbReference type="Gene3D" id="3.10.490.10">
    <property type="entry name" value="Gamma-glutamyl cyclotransferase-like"/>
    <property type="match status" value="1"/>
</dbReference>
<dbReference type="RefSeq" id="WP_176620058.1">
    <property type="nucleotide sequence ID" value="NZ_WYET01000004.1"/>
</dbReference>
<keyword evidence="2" id="KW-1185">Reference proteome</keyword>
<comment type="caution">
    <text evidence="1">The sequence shown here is derived from an EMBL/GenBank/DDBJ whole genome shotgun (WGS) entry which is preliminary data.</text>
</comment>
<evidence type="ECO:0000313" key="2">
    <source>
        <dbReference type="Proteomes" id="UP000558089"/>
    </source>
</evidence>
<reference evidence="1 2" key="1">
    <citation type="submission" date="2020-01" db="EMBL/GenBank/DDBJ databases">
        <title>Draft Genome Analysis of Muricauda sp. HICW Isolated from coastal seawater of PR China.</title>
        <authorList>
            <person name="Chen M.-X."/>
        </authorList>
    </citation>
    <scope>NUCLEOTIDE SEQUENCE [LARGE SCALE GENOMIC DNA]</scope>
    <source>
        <strain evidence="1 2">HICW</strain>
    </source>
</reference>
<sequence>MKIYSLIIMAALLVGCQPEKEKIIIPEGKVGLIGYGSLTSSKQMEQQLGKKYDGPVQIVHLTGYQRNWNMVFPNNLPHPPVDHIIMCIQDQDTIIPQSIVNPNLEAKEGAFMNACFFIIDEQDLSIIDRTEKGYERIEVTQSIREFEVAQGKVYAYQALPNYTIIPVSNNPYKNVIPDVYLEFLNAAFKEKGEAYKKEFEQTTVGFDESLILECSIENDSL</sequence>
<accession>A0A850NG96</accession>
<organism evidence="1 2">
    <name type="scientific">Flagellimonas chongwuensis</name>
    <dbReference type="NCBI Taxonomy" id="2697365"/>
    <lineage>
        <taxon>Bacteria</taxon>
        <taxon>Pseudomonadati</taxon>
        <taxon>Bacteroidota</taxon>
        <taxon>Flavobacteriia</taxon>
        <taxon>Flavobacteriales</taxon>
        <taxon>Flavobacteriaceae</taxon>
        <taxon>Flagellimonas</taxon>
    </lineage>
</organism>
<name>A0A850NG96_9FLAO</name>
<gene>
    <name evidence="1" type="ORF">GUA46_08030</name>
</gene>
<evidence type="ECO:0000313" key="1">
    <source>
        <dbReference type="EMBL" id="NVN18286.1"/>
    </source>
</evidence>
<dbReference type="Proteomes" id="UP000558089">
    <property type="component" value="Unassembled WGS sequence"/>
</dbReference>
<proteinExistence type="predicted"/>
<protein>
    <recommendedName>
        <fullName evidence="3">Gamma-glutamylcyclotransferase AIG2-like domain-containing protein</fullName>
    </recommendedName>
</protein>